<keyword evidence="2" id="KW-1185">Reference proteome</keyword>
<dbReference type="RefSeq" id="WP_347949651.1">
    <property type="nucleotide sequence ID" value="NZ_JBDXMI010000001.1"/>
</dbReference>
<sequence>YKVGANMSKMGKSVVVVPSLMNEMDRTKLVNELYLVHCDIFDGVSKDDFANYVVYSKARQTRILIHKNDQGQSVGYCAIHFFEQELEGKASTVIRMEAGLMRAYRGKNRNAPFVCRQVMGYRLTHPGRNVYYLGALVHPSSYMLLDKYATKVWPSAEQSTELDYGGVIRQLTRLFGLKAVDPDRPGVVHVGWQTRDNERDRKQWQANPNHAAQFYIHRNPGYTQGHGLLTLVPVTIGCVAHATGRMLLNKLGNLFAPHPHGSRG</sequence>
<dbReference type="EMBL" id="JBDXMI010000001">
    <property type="protein sequence ID" value="MEO9383131.1"/>
    <property type="molecule type" value="Genomic_DNA"/>
</dbReference>
<dbReference type="Proteomes" id="UP001462502">
    <property type="component" value="Unassembled WGS sequence"/>
</dbReference>
<protein>
    <submittedName>
        <fullName evidence="1">Uncharacterized protein</fullName>
    </submittedName>
</protein>
<name>A0ABV0IPC2_9NEIS</name>
<gene>
    <name evidence="1" type="ORF">ABI908_03240</name>
</gene>
<proteinExistence type="predicted"/>
<accession>A0ABV0IPC2</accession>
<feature type="non-terminal residue" evidence="1">
    <location>
        <position position="1"/>
    </location>
</feature>
<reference evidence="1 2" key="1">
    <citation type="submission" date="2024-05" db="EMBL/GenBank/DDBJ databases">
        <authorList>
            <person name="De Oliveira J.P."/>
            <person name="Noriler S.A."/>
            <person name="De Oliveira A.G."/>
            <person name="Sipoli D.S."/>
        </authorList>
    </citation>
    <scope>NUCLEOTIDE SEQUENCE [LARGE SCALE GENOMIC DNA]</scope>
    <source>
        <strain evidence="1 2">LABIM192</strain>
    </source>
</reference>
<evidence type="ECO:0000313" key="1">
    <source>
        <dbReference type="EMBL" id="MEO9383131.1"/>
    </source>
</evidence>
<evidence type="ECO:0000313" key="2">
    <source>
        <dbReference type="Proteomes" id="UP001462502"/>
    </source>
</evidence>
<comment type="caution">
    <text evidence="1">The sequence shown here is derived from an EMBL/GenBank/DDBJ whole genome shotgun (WGS) entry which is preliminary data.</text>
</comment>
<organism evidence="1 2">
    <name type="scientific">Chromobacterium phragmitis</name>
    <dbReference type="NCBI Taxonomy" id="2202141"/>
    <lineage>
        <taxon>Bacteria</taxon>
        <taxon>Pseudomonadati</taxon>
        <taxon>Pseudomonadota</taxon>
        <taxon>Betaproteobacteria</taxon>
        <taxon>Neisseriales</taxon>
        <taxon>Chromobacteriaceae</taxon>
        <taxon>Chromobacterium</taxon>
    </lineage>
</organism>